<evidence type="ECO:0000256" key="4">
    <source>
        <dbReference type="ARBA" id="ARBA00022927"/>
    </source>
</evidence>
<accession>A0A948THX4</accession>
<gene>
    <name evidence="6" type="ORF">H9847_09045</name>
</gene>
<dbReference type="Gene3D" id="2.50.20.10">
    <property type="entry name" value="Lipoprotein localisation LolA/LolB/LppX"/>
    <property type="match status" value="1"/>
</dbReference>
<keyword evidence="4" id="KW-0653">Protein transport</keyword>
<evidence type="ECO:0000256" key="5">
    <source>
        <dbReference type="SAM" id="SignalP"/>
    </source>
</evidence>
<evidence type="ECO:0000313" key="7">
    <source>
        <dbReference type="Proteomes" id="UP000733611"/>
    </source>
</evidence>
<dbReference type="EMBL" id="JAHLFE010000186">
    <property type="protein sequence ID" value="MBU3844988.1"/>
    <property type="molecule type" value="Genomic_DNA"/>
</dbReference>
<dbReference type="CDD" id="cd16325">
    <property type="entry name" value="LolA"/>
    <property type="match status" value="1"/>
</dbReference>
<evidence type="ECO:0000313" key="6">
    <source>
        <dbReference type="EMBL" id="MBU3844988.1"/>
    </source>
</evidence>
<reference evidence="6" key="2">
    <citation type="submission" date="2021-04" db="EMBL/GenBank/DDBJ databases">
        <authorList>
            <person name="Gilroy R."/>
        </authorList>
    </citation>
    <scope>NUCLEOTIDE SEQUENCE</scope>
    <source>
        <strain evidence="6">378</strain>
    </source>
</reference>
<keyword evidence="6" id="KW-0449">Lipoprotein</keyword>
<feature type="chain" id="PRO_5037277372" evidence="5">
    <location>
        <begin position="35"/>
        <end position="216"/>
    </location>
</feature>
<reference evidence="6" key="1">
    <citation type="journal article" date="2021" name="PeerJ">
        <title>Extensive microbial diversity within the chicken gut microbiome revealed by metagenomics and culture.</title>
        <authorList>
            <person name="Gilroy R."/>
            <person name="Ravi A."/>
            <person name="Getino M."/>
            <person name="Pursley I."/>
            <person name="Horton D.L."/>
            <person name="Alikhan N.F."/>
            <person name="Baker D."/>
            <person name="Gharbi K."/>
            <person name="Hall N."/>
            <person name="Watson M."/>
            <person name="Adriaenssens E.M."/>
            <person name="Foster-Nyarko E."/>
            <person name="Jarju S."/>
            <person name="Secka A."/>
            <person name="Antonio M."/>
            <person name="Oren A."/>
            <person name="Chaudhuri R.R."/>
            <person name="La Ragione R."/>
            <person name="Hildebrand F."/>
            <person name="Pallen M.J."/>
        </authorList>
    </citation>
    <scope>NUCLEOTIDE SEQUENCE</scope>
    <source>
        <strain evidence="6">378</strain>
    </source>
</reference>
<evidence type="ECO:0000256" key="3">
    <source>
        <dbReference type="ARBA" id="ARBA00022729"/>
    </source>
</evidence>
<comment type="subunit">
    <text evidence="1">Monomer.</text>
</comment>
<dbReference type="AlphaFoldDB" id="A0A948THX4"/>
<proteinExistence type="predicted"/>
<evidence type="ECO:0000256" key="1">
    <source>
        <dbReference type="ARBA" id="ARBA00011245"/>
    </source>
</evidence>
<organism evidence="6 7">
    <name type="scientific">Candidatus Anaerobiospirillum pullicola</name>
    <dbReference type="NCBI Taxonomy" id="2838451"/>
    <lineage>
        <taxon>Bacteria</taxon>
        <taxon>Pseudomonadati</taxon>
        <taxon>Pseudomonadota</taxon>
        <taxon>Gammaproteobacteria</taxon>
        <taxon>Aeromonadales</taxon>
        <taxon>Succinivibrionaceae</taxon>
        <taxon>Anaerobiospirillum</taxon>
    </lineage>
</organism>
<evidence type="ECO:0000256" key="2">
    <source>
        <dbReference type="ARBA" id="ARBA00022448"/>
    </source>
</evidence>
<name>A0A948THX4_9GAMM</name>
<keyword evidence="3 5" id="KW-0732">Signal</keyword>
<dbReference type="SUPFAM" id="SSF89392">
    <property type="entry name" value="Prokaryotic lipoproteins and lipoprotein localization factors"/>
    <property type="match status" value="1"/>
</dbReference>
<keyword evidence="2" id="KW-0813">Transport</keyword>
<protein>
    <submittedName>
        <fullName evidence="6">Outer membrane lipoprotein carrier protein LolA</fullName>
    </submittedName>
</protein>
<comment type="caution">
    <text evidence="6">The sequence shown here is derived from an EMBL/GenBank/DDBJ whole genome shotgun (WGS) entry which is preliminary data.</text>
</comment>
<feature type="signal peptide" evidence="5">
    <location>
        <begin position="1"/>
        <end position="34"/>
    </location>
</feature>
<sequence>MQYLLLLLSLPFSLLRSALCCLLLSLCLVSSASADLNLTQLTAQLATPQELRAHFAQERTMTGFNRTLKAEGTLLISRDHGILWRQNTPFVQNVVIDKRGILVDDGSGLKALSSNNNPQLSSFAHMLKSLFAGDLSTLEQYFTLELRGTAQSWQLTLTPRQEPINLIFHNIELHGSSYVEQVTLHDKAGDSTHIVFSAFDPAIKPLSATEAQLFAH</sequence>
<dbReference type="Proteomes" id="UP000733611">
    <property type="component" value="Unassembled WGS sequence"/>
</dbReference>
<dbReference type="InterPro" id="IPR004564">
    <property type="entry name" value="OM_lipoprot_carrier_LolA-like"/>
</dbReference>
<dbReference type="GO" id="GO:0015031">
    <property type="term" value="P:protein transport"/>
    <property type="evidence" value="ECO:0007669"/>
    <property type="project" value="UniProtKB-KW"/>
</dbReference>
<dbReference type="Pfam" id="PF03548">
    <property type="entry name" value="LolA"/>
    <property type="match status" value="1"/>
</dbReference>
<dbReference type="InterPro" id="IPR029046">
    <property type="entry name" value="LolA/LolB/LppX"/>
</dbReference>